<proteinExistence type="predicted"/>
<name>A0A418R7U0_9BACT</name>
<reference evidence="1 2" key="2">
    <citation type="submission" date="2019-01" db="EMBL/GenBank/DDBJ databases">
        <title>Hymenobacter humicola sp. nov., isolated from soils in Antarctica.</title>
        <authorList>
            <person name="Sedlacek I."/>
            <person name="Holochova P."/>
            <person name="Kralova S."/>
            <person name="Pantucek R."/>
            <person name="Stankova E."/>
            <person name="Vrbovska V."/>
            <person name="Kristofova L."/>
            <person name="Svec P."/>
            <person name="Busse H.-J."/>
        </authorList>
    </citation>
    <scope>NUCLEOTIDE SEQUENCE [LARGE SCALE GENOMIC DNA]</scope>
    <source>
        <strain evidence="1 2">CCM 8852</strain>
    </source>
</reference>
<dbReference type="Pfam" id="PF07608">
    <property type="entry name" value="DUF1571"/>
    <property type="match status" value="1"/>
</dbReference>
<dbReference type="InterPro" id="IPR011465">
    <property type="entry name" value="DUF1571"/>
</dbReference>
<comment type="caution">
    <text evidence="1">The sequence shown here is derived from an EMBL/GenBank/DDBJ whole genome shotgun (WGS) entry which is preliminary data.</text>
</comment>
<dbReference type="EMBL" id="QYCN01000003">
    <property type="protein sequence ID" value="RIY13432.1"/>
    <property type="molecule type" value="Genomic_DNA"/>
</dbReference>
<gene>
    <name evidence="1" type="ORF">D0T11_03065</name>
</gene>
<dbReference type="Proteomes" id="UP000284250">
    <property type="component" value="Unassembled WGS sequence"/>
</dbReference>
<evidence type="ECO:0000313" key="1">
    <source>
        <dbReference type="EMBL" id="RIY13432.1"/>
    </source>
</evidence>
<evidence type="ECO:0000313" key="2">
    <source>
        <dbReference type="Proteomes" id="UP000284250"/>
    </source>
</evidence>
<organism evidence="1 2">
    <name type="scientific">Hymenobacter rubripertinctus</name>
    <dbReference type="NCBI Taxonomy" id="2029981"/>
    <lineage>
        <taxon>Bacteria</taxon>
        <taxon>Pseudomonadati</taxon>
        <taxon>Bacteroidota</taxon>
        <taxon>Cytophagia</taxon>
        <taxon>Cytophagales</taxon>
        <taxon>Hymenobacteraceae</taxon>
        <taxon>Hymenobacter</taxon>
    </lineage>
</organism>
<accession>A0A418R7U0</accession>
<protein>
    <submittedName>
        <fullName evidence="1">DUF1571 domain-containing protein</fullName>
    </submittedName>
</protein>
<keyword evidence="2" id="KW-1185">Reference proteome</keyword>
<reference evidence="1 2" key="1">
    <citation type="submission" date="2018-09" db="EMBL/GenBank/DDBJ databases">
        <authorList>
            <person name="Zeman M."/>
            <person name="Pardy F."/>
        </authorList>
    </citation>
    <scope>NUCLEOTIDE SEQUENCE [LARGE SCALE GENOMIC DNA]</scope>
    <source>
        <strain evidence="1 2">CCM 8852</strain>
    </source>
</reference>
<dbReference type="AlphaFoldDB" id="A0A418R7U0"/>
<sequence>MHGRVFWLKPQKVAIATNPLALARNQPASKSRPLPARFLLAGQLYPYSYRFTMLRSSRLLPVLLLGLGSTAAVPADPKITTDAIINRLSSTIENLKTLRCNVRAQERIGGVYQQARTEMKMTFKPYKVYLRNQKGVEVLYVTGQNNGDAWVYPNSFPYVTLSLDPEGSIMRKSQHHSALEAGYGTIAEMLDGSDQRLTPGFEKTFRYTADTIVQGRAAYVLRSVYPQFRYVSYKPTKAESTRAIAEKFGCGEYRILERNDLSPGTVVPAGKMLQVPNAYGRRVLLCVDQKLFLPLVVQVHDDKGLFEKFEFNDVVANQPIPAPEFAKGFKGYKL</sequence>